<feature type="compositionally biased region" description="Basic and acidic residues" evidence="4">
    <location>
        <begin position="435"/>
        <end position="444"/>
    </location>
</feature>
<evidence type="ECO:0000256" key="1">
    <source>
        <dbReference type="ARBA" id="ARBA00005775"/>
    </source>
</evidence>
<evidence type="ECO:0000256" key="3">
    <source>
        <dbReference type="ARBA" id="ARBA00022917"/>
    </source>
</evidence>
<dbReference type="GO" id="GO:0003743">
    <property type="term" value="F:translation initiation factor activity"/>
    <property type="evidence" value="ECO:0007669"/>
    <property type="project" value="UniProtKB-KW"/>
</dbReference>
<dbReference type="EMBL" id="HE575324">
    <property type="protein sequence ID" value="CCC95630.1"/>
    <property type="molecule type" value="Genomic_DNA"/>
</dbReference>
<keyword evidence="3" id="KW-0648">Protein biosynthesis</keyword>
<protein>
    <submittedName>
        <fullName evidence="6">Uncharacterized protein TCIL3000_11_11150</fullName>
    </submittedName>
</protein>
<dbReference type="AlphaFoldDB" id="G0V1V9"/>
<accession>G0V1V9</accession>
<dbReference type="GO" id="GO:0016281">
    <property type="term" value="C:eukaryotic translation initiation factor 4F complex"/>
    <property type="evidence" value="ECO:0007669"/>
    <property type="project" value="TreeGrafter"/>
</dbReference>
<evidence type="ECO:0000256" key="2">
    <source>
        <dbReference type="ARBA" id="ARBA00022540"/>
    </source>
</evidence>
<reference evidence="6" key="1">
    <citation type="journal article" date="2012" name="Proc. Natl. Acad. Sci. U.S.A.">
        <title>Antigenic diversity is generated by distinct evolutionary mechanisms in African trypanosome species.</title>
        <authorList>
            <person name="Jackson A.P."/>
            <person name="Berry A."/>
            <person name="Aslett M."/>
            <person name="Allison H.C."/>
            <person name="Burton P."/>
            <person name="Vavrova-Anderson J."/>
            <person name="Brown R."/>
            <person name="Browne H."/>
            <person name="Corton N."/>
            <person name="Hauser H."/>
            <person name="Gamble J."/>
            <person name="Gilderthorp R."/>
            <person name="Marcello L."/>
            <person name="McQuillan J."/>
            <person name="Otto T.D."/>
            <person name="Quail M.A."/>
            <person name="Sanders M.J."/>
            <person name="van Tonder A."/>
            <person name="Ginger M.L."/>
            <person name="Field M.C."/>
            <person name="Barry J.D."/>
            <person name="Hertz-Fowler C."/>
            <person name="Berriman M."/>
        </authorList>
    </citation>
    <scope>NUCLEOTIDE SEQUENCE</scope>
    <source>
        <strain evidence="6">IL3000</strain>
    </source>
</reference>
<dbReference type="GO" id="GO:0003729">
    <property type="term" value="F:mRNA binding"/>
    <property type="evidence" value="ECO:0007669"/>
    <property type="project" value="TreeGrafter"/>
</dbReference>
<evidence type="ECO:0000259" key="5">
    <source>
        <dbReference type="SMART" id="SM00543"/>
    </source>
</evidence>
<comment type="similarity">
    <text evidence="1">Belongs to the eukaryotic initiation factor 4G family.</text>
</comment>
<feature type="region of interest" description="Disordered" evidence="4">
    <location>
        <begin position="306"/>
        <end position="446"/>
    </location>
</feature>
<evidence type="ECO:0000256" key="4">
    <source>
        <dbReference type="SAM" id="MobiDB-lite"/>
    </source>
</evidence>
<feature type="compositionally biased region" description="Low complexity" evidence="4">
    <location>
        <begin position="319"/>
        <end position="352"/>
    </location>
</feature>
<dbReference type="PANTHER" id="PTHR23253">
    <property type="entry name" value="EUKARYOTIC TRANSLATION INITIATION FACTOR 4 GAMMA"/>
    <property type="match status" value="1"/>
</dbReference>
<dbReference type="InterPro" id="IPR016024">
    <property type="entry name" value="ARM-type_fold"/>
</dbReference>
<dbReference type="Gene3D" id="1.25.40.180">
    <property type="match status" value="1"/>
</dbReference>
<keyword evidence="2" id="KW-0396">Initiation factor</keyword>
<dbReference type="InterPro" id="IPR003890">
    <property type="entry name" value="MIF4G-like_typ-3"/>
</dbReference>
<dbReference type="PANTHER" id="PTHR23253:SF9">
    <property type="entry name" value="EUKARYOTIC TRANSLATION INITIATION FACTOR 4 GAMMA 2"/>
    <property type="match status" value="1"/>
</dbReference>
<dbReference type="Pfam" id="PF02854">
    <property type="entry name" value="MIF4G"/>
    <property type="match status" value="1"/>
</dbReference>
<dbReference type="SUPFAM" id="SSF48371">
    <property type="entry name" value="ARM repeat"/>
    <property type="match status" value="1"/>
</dbReference>
<feature type="domain" description="MIF4G" evidence="5">
    <location>
        <begin position="87"/>
        <end position="301"/>
    </location>
</feature>
<proteinExistence type="inferred from homology"/>
<sequence>MLFKPRGVTSNDPKYAGGSRLMPVADILVYRDTWCGAPPTEGFSLAQILGEARAANSKPVVQEKLVMSENGFKVKSRDSIDTLERGVRAVQAALNKLTESNFDVVVQTVLTPDIIINADVAKDVVRLIYEKALVEPVFAGLYARMCYAIVRFEYEYRSKMSKDVDTSCSTVRVAIVEKCQLMFNSAAKEAHQPMSEEQAEKLRKRNVNNIKFAGELFLKALITQKIIDRILDDRIYSIVPNDMELEVIINLLEVVGKLYEEKNPAAQGQLWKMLASMQENRRYSMRIRFLLQNLIDRRNGGWKPREAEQVVVEEPQPPQQTHTQPQAQSQSQNQQQQQQAQQPQKHYQQPQHYRQHEQQQGNAQPHGYHQHMQPPPRNPEHNQPTSTRRVSSYHDVSGALGVAGRCTQGPDDVPRCGSYHNMPPPSHGNPPEARLSMEERRRSNNELPPTVLVEEFQQRIILIARDAAEEDMVDPGGMMSRLKSLGRADSVFDMTDVSVYVILLRALKDSKESERKLFLTTLEKGGFERDSIARGFAWTLVKIITERYVVDCPRIYIRFVEAVWSIPTFNFICVTRDIMSRATNLLDALSAQYENENEGEWEEDFIIVWENLISAGQGRRPTERKPSVDDMMQSIGSIHFGPFMCSILADFVASMIQANFFEEGELIEWRERNKNNSKMYSLVEELAEIYP</sequence>
<name>G0V1V9_TRYCI</name>
<feature type="compositionally biased region" description="Polar residues" evidence="4">
    <location>
        <begin position="381"/>
        <end position="390"/>
    </location>
</feature>
<gene>
    <name evidence="6" type="ORF">TCIL3000_11_11150</name>
</gene>
<dbReference type="SMART" id="SM00543">
    <property type="entry name" value="MIF4G"/>
    <property type="match status" value="1"/>
</dbReference>
<dbReference type="VEuPathDB" id="TriTrypDB:TcIL3000.11.11150"/>
<evidence type="ECO:0000313" key="6">
    <source>
        <dbReference type="EMBL" id="CCC95630.1"/>
    </source>
</evidence>
<organism evidence="6">
    <name type="scientific">Trypanosoma congolense (strain IL3000)</name>
    <dbReference type="NCBI Taxonomy" id="1068625"/>
    <lineage>
        <taxon>Eukaryota</taxon>
        <taxon>Discoba</taxon>
        <taxon>Euglenozoa</taxon>
        <taxon>Kinetoplastea</taxon>
        <taxon>Metakinetoplastina</taxon>
        <taxon>Trypanosomatida</taxon>
        <taxon>Trypanosomatidae</taxon>
        <taxon>Trypanosoma</taxon>
        <taxon>Nannomonas</taxon>
    </lineage>
</organism>